<feature type="chain" id="PRO_5045350428" description="Lipoprotein" evidence="2">
    <location>
        <begin position="25"/>
        <end position="65"/>
    </location>
</feature>
<dbReference type="PROSITE" id="PS51257">
    <property type="entry name" value="PROKAR_LIPOPROTEIN"/>
    <property type="match status" value="1"/>
</dbReference>
<evidence type="ECO:0000256" key="2">
    <source>
        <dbReference type="SAM" id="SignalP"/>
    </source>
</evidence>
<organism evidence="3 4">
    <name type="scientific">Tenacibaculum vairaonense</name>
    <dbReference type="NCBI Taxonomy" id="3137860"/>
    <lineage>
        <taxon>Bacteria</taxon>
        <taxon>Pseudomonadati</taxon>
        <taxon>Bacteroidota</taxon>
        <taxon>Flavobacteriia</taxon>
        <taxon>Flavobacteriales</taxon>
        <taxon>Flavobacteriaceae</taxon>
        <taxon>Tenacibaculum</taxon>
    </lineage>
</organism>
<protein>
    <recommendedName>
        <fullName evidence="5">Lipoprotein</fullName>
    </recommendedName>
</protein>
<keyword evidence="4" id="KW-1185">Reference proteome</keyword>
<sequence>MKTLKTIFGLLVLLTLTTSCTDLSEDLKLKDKIDNEPPTITIGVKGDSPFYTGGGGSEDDGTKGE</sequence>
<feature type="signal peptide" evidence="2">
    <location>
        <begin position="1"/>
        <end position="24"/>
    </location>
</feature>
<accession>A0ABM9PPH3</accession>
<keyword evidence="2" id="KW-0732">Signal</keyword>
<evidence type="ECO:0000313" key="4">
    <source>
        <dbReference type="Proteomes" id="UP001497602"/>
    </source>
</evidence>
<evidence type="ECO:0000256" key="1">
    <source>
        <dbReference type="SAM" id="MobiDB-lite"/>
    </source>
</evidence>
<name>A0ABM9PPH3_9FLAO</name>
<dbReference type="Proteomes" id="UP001497602">
    <property type="component" value="Unassembled WGS sequence"/>
</dbReference>
<reference evidence="3 4" key="1">
    <citation type="submission" date="2024-05" db="EMBL/GenBank/DDBJ databases">
        <authorList>
            <person name="Duchaud E."/>
        </authorList>
    </citation>
    <scope>NUCLEOTIDE SEQUENCE [LARGE SCALE GENOMIC DNA]</scope>
    <source>
        <strain evidence="3">Ena-SAMPLE-TAB-13-05-2024-13:56:06:370-140305</strain>
    </source>
</reference>
<proteinExistence type="predicted"/>
<feature type="region of interest" description="Disordered" evidence="1">
    <location>
        <begin position="44"/>
        <end position="65"/>
    </location>
</feature>
<dbReference type="RefSeq" id="WP_348739254.1">
    <property type="nucleotide sequence ID" value="NZ_CAXJRC010000041.1"/>
</dbReference>
<evidence type="ECO:0000313" key="3">
    <source>
        <dbReference type="EMBL" id="CAL2107652.1"/>
    </source>
</evidence>
<comment type="caution">
    <text evidence="3">The sequence shown here is derived from an EMBL/GenBank/DDBJ whole genome shotgun (WGS) entry which is preliminary data.</text>
</comment>
<evidence type="ECO:0008006" key="5">
    <source>
        <dbReference type="Google" id="ProtNLM"/>
    </source>
</evidence>
<gene>
    <name evidence="3" type="ORF">T190115A13A_40174</name>
</gene>
<dbReference type="EMBL" id="CAXJRC010000041">
    <property type="protein sequence ID" value="CAL2107652.1"/>
    <property type="molecule type" value="Genomic_DNA"/>
</dbReference>